<accession>A0AAD7CTW3</accession>
<reference evidence="1" key="1">
    <citation type="submission" date="2023-03" db="EMBL/GenBank/DDBJ databases">
        <title>Massive genome expansion in bonnet fungi (Mycena s.s.) driven by repeated elements and novel gene families across ecological guilds.</title>
        <authorList>
            <consortium name="Lawrence Berkeley National Laboratory"/>
            <person name="Harder C.B."/>
            <person name="Miyauchi S."/>
            <person name="Viragh M."/>
            <person name="Kuo A."/>
            <person name="Thoen E."/>
            <person name="Andreopoulos B."/>
            <person name="Lu D."/>
            <person name="Skrede I."/>
            <person name="Drula E."/>
            <person name="Henrissat B."/>
            <person name="Morin E."/>
            <person name="Kohler A."/>
            <person name="Barry K."/>
            <person name="LaButti K."/>
            <person name="Morin E."/>
            <person name="Salamov A."/>
            <person name="Lipzen A."/>
            <person name="Mereny Z."/>
            <person name="Hegedus B."/>
            <person name="Baldrian P."/>
            <person name="Stursova M."/>
            <person name="Weitz H."/>
            <person name="Taylor A."/>
            <person name="Grigoriev I.V."/>
            <person name="Nagy L.G."/>
            <person name="Martin F."/>
            <person name="Kauserud H."/>
        </authorList>
    </citation>
    <scope>NUCLEOTIDE SEQUENCE</scope>
    <source>
        <strain evidence="1">CBHHK067</strain>
    </source>
</reference>
<dbReference type="Proteomes" id="UP001221757">
    <property type="component" value="Unassembled WGS sequence"/>
</dbReference>
<gene>
    <name evidence="1" type="ORF">B0H17DRAFT_1211596</name>
</gene>
<dbReference type="AlphaFoldDB" id="A0AAD7CTW3"/>
<evidence type="ECO:0000313" key="1">
    <source>
        <dbReference type="EMBL" id="KAJ7663583.1"/>
    </source>
</evidence>
<sequence length="253" mass="28073">MPPSYPSTGRHLATLFDTPGSPLDHLARMVLLGSATPPLDRPGESRLLPLPLAHTHPHRHTLRQGGQDALTAWKLKLKPHSIVKLKDFAKDATSKSEVVIFGHVLHLEEMQALLVPTATSFVIPKKFENKLNIHGLRIMLSPTLYAYVKKAGTDSPSGIMKALIHAQTPHWGIWDPVSSRLCHHLTDHRYDIKKMITDSIWVSVQTEDRETTFTECEDATIKITLPMLGCVAILRQVLFDVGSTPKALSKLGV</sequence>
<comment type="caution">
    <text evidence="1">The sequence shown here is derived from an EMBL/GenBank/DDBJ whole genome shotgun (WGS) entry which is preliminary data.</text>
</comment>
<name>A0AAD7CTW3_MYCRO</name>
<evidence type="ECO:0000313" key="2">
    <source>
        <dbReference type="Proteomes" id="UP001221757"/>
    </source>
</evidence>
<keyword evidence="2" id="KW-1185">Reference proteome</keyword>
<dbReference type="EMBL" id="JARKIE010000231">
    <property type="protein sequence ID" value="KAJ7663583.1"/>
    <property type="molecule type" value="Genomic_DNA"/>
</dbReference>
<proteinExistence type="predicted"/>
<organism evidence="1 2">
    <name type="scientific">Mycena rosella</name>
    <name type="common">Pink bonnet</name>
    <name type="synonym">Agaricus rosellus</name>
    <dbReference type="NCBI Taxonomy" id="1033263"/>
    <lineage>
        <taxon>Eukaryota</taxon>
        <taxon>Fungi</taxon>
        <taxon>Dikarya</taxon>
        <taxon>Basidiomycota</taxon>
        <taxon>Agaricomycotina</taxon>
        <taxon>Agaricomycetes</taxon>
        <taxon>Agaricomycetidae</taxon>
        <taxon>Agaricales</taxon>
        <taxon>Marasmiineae</taxon>
        <taxon>Mycenaceae</taxon>
        <taxon>Mycena</taxon>
    </lineage>
</organism>
<protein>
    <submittedName>
        <fullName evidence="1">Uncharacterized protein</fullName>
    </submittedName>
</protein>